<protein>
    <submittedName>
        <fullName evidence="2">TfoX/Sxy family protein</fullName>
    </submittedName>
</protein>
<dbReference type="SUPFAM" id="SSF159894">
    <property type="entry name" value="YgaC/TfoX-N like"/>
    <property type="match status" value="1"/>
</dbReference>
<evidence type="ECO:0000259" key="1">
    <source>
        <dbReference type="Pfam" id="PF04993"/>
    </source>
</evidence>
<accession>A0ABU8JFD5</accession>
<dbReference type="EMBL" id="JBBBNY010000012">
    <property type="protein sequence ID" value="MEI7037878.1"/>
    <property type="molecule type" value="Genomic_DNA"/>
</dbReference>
<name>A0ABU8JFD5_9GAMM</name>
<keyword evidence="3" id="KW-1185">Reference proteome</keyword>
<sequence>MELRFRPMFGGLMAYFGEKPCAWLSVDGLVLELAPADQPELLAQAGPHRMVAKPGAAPSRSYVRVPRSIHTEVAQLVSWLARAAAATKTARRRAARVRRRRVNACAVAG</sequence>
<comment type="caution">
    <text evidence="2">The sequence shown here is derived from an EMBL/GenBank/DDBJ whole genome shotgun (WGS) entry which is preliminary data.</text>
</comment>
<feature type="domain" description="TfoX N-terminal" evidence="1">
    <location>
        <begin position="3"/>
        <end position="86"/>
    </location>
</feature>
<organism evidence="2 3">
    <name type="scientific">Fulvimonas yonginensis</name>
    <dbReference type="NCBI Taxonomy" id="1495200"/>
    <lineage>
        <taxon>Bacteria</taxon>
        <taxon>Pseudomonadati</taxon>
        <taxon>Pseudomonadota</taxon>
        <taxon>Gammaproteobacteria</taxon>
        <taxon>Lysobacterales</taxon>
        <taxon>Rhodanobacteraceae</taxon>
        <taxon>Fulvimonas</taxon>
    </lineage>
</organism>
<evidence type="ECO:0000313" key="2">
    <source>
        <dbReference type="EMBL" id="MEI7037878.1"/>
    </source>
</evidence>
<dbReference type="Proteomes" id="UP001381174">
    <property type="component" value="Unassembled WGS sequence"/>
</dbReference>
<dbReference type="InterPro" id="IPR007076">
    <property type="entry name" value="TfoX_N"/>
</dbReference>
<evidence type="ECO:0000313" key="3">
    <source>
        <dbReference type="Proteomes" id="UP001381174"/>
    </source>
</evidence>
<dbReference type="Pfam" id="PF04993">
    <property type="entry name" value="TfoX_N"/>
    <property type="match status" value="1"/>
</dbReference>
<dbReference type="Gene3D" id="3.30.1460.30">
    <property type="entry name" value="YgaC/TfoX-N like chaperone"/>
    <property type="match status" value="1"/>
</dbReference>
<proteinExistence type="predicted"/>
<reference evidence="2 3" key="1">
    <citation type="journal article" date="2014" name="Int. J. Syst. Evol. Microbiol.">
        <title>Fulvimonas yonginensis sp. nov., isolated from greenhouse soil, and emended description of the genus Fulvimonas.</title>
        <authorList>
            <person name="Ahn J.H."/>
            <person name="Kim S.J."/>
            <person name="Weon H.Y."/>
            <person name="Hong S.B."/>
            <person name="Seok S.J."/>
            <person name="Kwon S.W."/>
        </authorList>
    </citation>
    <scope>NUCLEOTIDE SEQUENCE [LARGE SCALE GENOMIC DNA]</scope>
    <source>
        <strain evidence="2 3">KACC 16952</strain>
    </source>
</reference>
<dbReference type="RefSeq" id="WP_336808566.1">
    <property type="nucleotide sequence ID" value="NZ_JBBBNY010000012.1"/>
</dbReference>
<gene>
    <name evidence="2" type="ORF">WAT24_14000</name>
</gene>